<protein>
    <submittedName>
        <fullName evidence="1">Uncharacterized protein</fullName>
    </submittedName>
</protein>
<dbReference type="Proteomes" id="UP000242638">
    <property type="component" value="Unassembled WGS sequence"/>
</dbReference>
<evidence type="ECO:0000313" key="2">
    <source>
        <dbReference type="Proteomes" id="UP000242638"/>
    </source>
</evidence>
<dbReference type="Ensembl" id="ENSPRET00000007378.1">
    <property type="protein sequence ID" value="ENSPREP00000007287.1"/>
    <property type="gene ID" value="ENSPREG00000005017.1"/>
</dbReference>
<dbReference type="GeneTree" id="ENSGT00940000175830"/>
<sequence length="125" mass="14473">MNSKFFRFKKQKCYDFKDQTIIIVDADDDHDFECEGFKSPRAFMSCGHVVTPMSLTKWCQHLLAEGQSRFFCGQTNCDAEWSYTEVRKMALLTTKEKKYFEKTLALNAARNLFGTKPVSTCLKKA</sequence>
<name>A0A3P9NCP2_POERE</name>
<reference evidence="2" key="1">
    <citation type="submission" date="2013-11" db="EMBL/GenBank/DDBJ databases">
        <title>The genomic landscape of the Guanapo guppy.</title>
        <authorList>
            <person name="Kuenstner A."/>
            <person name="Dreyer C."/>
        </authorList>
    </citation>
    <scope>NUCLEOTIDE SEQUENCE</scope>
    <source>
        <strain evidence="2">Guanapo</strain>
    </source>
</reference>
<dbReference type="AlphaFoldDB" id="A0A3P9NCP2"/>
<reference evidence="1" key="2">
    <citation type="submission" date="2025-08" db="UniProtKB">
        <authorList>
            <consortium name="Ensembl"/>
        </authorList>
    </citation>
    <scope>IDENTIFICATION</scope>
    <source>
        <strain evidence="1">Guanapo</strain>
    </source>
</reference>
<organism evidence="1 2">
    <name type="scientific">Poecilia reticulata</name>
    <name type="common">Guppy</name>
    <name type="synonym">Acanthophacelus reticulatus</name>
    <dbReference type="NCBI Taxonomy" id="8081"/>
    <lineage>
        <taxon>Eukaryota</taxon>
        <taxon>Metazoa</taxon>
        <taxon>Chordata</taxon>
        <taxon>Craniata</taxon>
        <taxon>Vertebrata</taxon>
        <taxon>Euteleostomi</taxon>
        <taxon>Actinopterygii</taxon>
        <taxon>Neopterygii</taxon>
        <taxon>Teleostei</taxon>
        <taxon>Neoteleostei</taxon>
        <taxon>Acanthomorphata</taxon>
        <taxon>Ovalentaria</taxon>
        <taxon>Atherinomorphae</taxon>
        <taxon>Cyprinodontiformes</taxon>
        <taxon>Poeciliidae</taxon>
        <taxon>Poeciliinae</taxon>
        <taxon>Poecilia</taxon>
    </lineage>
</organism>
<dbReference type="Bgee" id="ENSPREG00000005017">
    <property type="expression patterns" value="Expressed in caudal fin"/>
</dbReference>
<proteinExistence type="predicted"/>
<reference evidence="1" key="3">
    <citation type="submission" date="2025-09" db="UniProtKB">
        <authorList>
            <consortium name="Ensembl"/>
        </authorList>
    </citation>
    <scope>IDENTIFICATION</scope>
    <source>
        <strain evidence="1">Guanapo</strain>
    </source>
</reference>
<dbReference type="STRING" id="8081.ENSPREP00000007287"/>
<evidence type="ECO:0000313" key="1">
    <source>
        <dbReference type="Ensembl" id="ENSPREP00000007287.1"/>
    </source>
</evidence>
<dbReference type="OMA" id="MNYLETI"/>
<accession>A0A3P9NCP2</accession>
<keyword evidence="2" id="KW-1185">Reference proteome</keyword>